<name>A0A0J6S117_9HYPH</name>
<dbReference type="PATRIC" id="fig|1187852.3.peg.5105"/>
<evidence type="ECO:0000313" key="1">
    <source>
        <dbReference type="EMBL" id="KMO27324.1"/>
    </source>
</evidence>
<keyword evidence="2" id="KW-1185">Reference proteome</keyword>
<gene>
    <name evidence="1" type="ORF">VQ03_30605</name>
</gene>
<evidence type="ECO:0000313" key="2">
    <source>
        <dbReference type="Proteomes" id="UP000036449"/>
    </source>
</evidence>
<dbReference type="Pfam" id="PF13549">
    <property type="entry name" value="ATP-grasp_5"/>
    <property type="match status" value="1"/>
</dbReference>
<dbReference type="EMBL" id="LABZ01000440">
    <property type="protein sequence ID" value="KMO27324.1"/>
    <property type="molecule type" value="Genomic_DNA"/>
</dbReference>
<comment type="caution">
    <text evidence="1">The sequence shown here is derived from an EMBL/GenBank/DDBJ whole genome shotgun (WGS) entry which is preliminary data.</text>
</comment>
<dbReference type="AlphaFoldDB" id="A0A0J6S117"/>
<protein>
    <submittedName>
        <fullName evidence="1">Uncharacterized protein</fullName>
    </submittedName>
</protein>
<reference evidence="1 2" key="1">
    <citation type="submission" date="2015-03" db="EMBL/GenBank/DDBJ databases">
        <title>Genome sequencing of Methylobacterium tarhaniae DSM 25844.</title>
        <authorList>
            <person name="Chaudhry V."/>
            <person name="Patil P.B."/>
        </authorList>
    </citation>
    <scope>NUCLEOTIDE SEQUENCE [LARGE SCALE GENOMIC DNA]</scope>
    <source>
        <strain evidence="1 2">DSM 25844</strain>
    </source>
</reference>
<dbReference type="Proteomes" id="UP000036449">
    <property type="component" value="Unassembled WGS sequence"/>
</dbReference>
<dbReference type="Gene3D" id="3.30.470.20">
    <property type="entry name" value="ATP-grasp fold, B domain"/>
    <property type="match status" value="1"/>
</dbReference>
<sequence length="76" mass="7693">MARALGRLRIGPLIAGVRGEPALAIAPYLAAAVALGRLMVEEPEIASLDVNPILVGMEPGDCLALDAVVFVEGGAA</sequence>
<accession>A0A0J6S117</accession>
<organism evidence="1 2">
    <name type="scientific">Methylobacterium tarhaniae</name>
    <dbReference type="NCBI Taxonomy" id="1187852"/>
    <lineage>
        <taxon>Bacteria</taxon>
        <taxon>Pseudomonadati</taxon>
        <taxon>Pseudomonadota</taxon>
        <taxon>Alphaproteobacteria</taxon>
        <taxon>Hyphomicrobiales</taxon>
        <taxon>Methylobacteriaceae</taxon>
        <taxon>Methylobacterium</taxon>
    </lineage>
</organism>
<proteinExistence type="predicted"/>